<keyword evidence="1" id="KW-0732">Signal</keyword>
<dbReference type="InterPro" id="IPR013783">
    <property type="entry name" value="Ig-like_fold"/>
</dbReference>
<evidence type="ECO:0000259" key="2">
    <source>
        <dbReference type="PROSITE" id="PS50835"/>
    </source>
</evidence>
<dbReference type="PANTHER" id="PTHR23267">
    <property type="entry name" value="IMMUNOGLOBULIN LIGHT CHAIN"/>
    <property type="match status" value="1"/>
</dbReference>
<dbReference type="GeneTree" id="ENSGT00940000153934"/>
<evidence type="ECO:0000256" key="1">
    <source>
        <dbReference type="SAM" id="SignalP"/>
    </source>
</evidence>
<dbReference type="InterPro" id="IPR003599">
    <property type="entry name" value="Ig_sub"/>
</dbReference>
<name>A0A8D0GV84_SPHPU</name>
<proteinExistence type="predicted"/>
<dbReference type="InterPro" id="IPR003598">
    <property type="entry name" value="Ig_sub2"/>
</dbReference>
<reference evidence="3" key="2">
    <citation type="submission" date="2025-09" db="UniProtKB">
        <authorList>
            <consortium name="Ensembl"/>
        </authorList>
    </citation>
    <scope>IDENTIFICATION</scope>
</reference>
<dbReference type="Proteomes" id="UP000694392">
    <property type="component" value="Unplaced"/>
</dbReference>
<dbReference type="SUPFAM" id="SSF48726">
    <property type="entry name" value="Immunoglobulin"/>
    <property type="match status" value="1"/>
</dbReference>
<dbReference type="Pfam" id="PF07686">
    <property type="entry name" value="V-set"/>
    <property type="match status" value="1"/>
</dbReference>
<dbReference type="OMA" id="DYYCGSD"/>
<dbReference type="InterPro" id="IPR036179">
    <property type="entry name" value="Ig-like_dom_sf"/>
</dbReference>
<dbReference type="Ensembl" id="ENSSPUT00000013391.1">
    <property type="protein sequence ID" value="ENSSPUP00000012564.1"/>
    <property type="gene ID" value="ENSSPUG00000009648.1"/>
</dbReference>
<dbReference type="InterPro" id="IPR013106">
    <property type="entry name" value="Ig_V-set"/>
</dbReference>
<dbReference type="PROSITE" id="PS50835">
    <property type="entry name" value="IG_LIKE"/>
    <property type="match status" value="1"/>
</dbReference>
<dbReference type="SMART" id="SM00406">
    <property type="entry name" value="IGv"/>
    <property type="match status" value="1"/>
</dbReference>
<accession>A0A8D0GV84</accession>
<sequence>MAWALLLLTLLTYCASSQPVLTQPPAESVSPGNTVRLSCTLSSAHSGYAVSWYQERPRQGPRFVWYAGSTRGDGIPDRFTGSSSGSNRYLTITNVQPEDEATYYCGANYGSVSSYA</sequence>
<evidence type="ECO:0000313" key="4">
    <source>
        <dbReference type="Proteomes" id="UP000694392"/>
    </source>
</evidence>
<reference evidence="3" key="1">
    <citation type="submission" date="2025-08" db="UniProtKB">
        <authorList>
            <consortium name="Ensembl"/>
        </authorList>
    </citation>
    <scope>IDENTIFICATION</scope>
</reference>
<protein>
    <recommendedName>
        <fullName evidence="2">Ig-like domain-containing protein</fullName>
    </recommendedName>
</protein>
<dbReference type="Gene3D" id="2.60.40.10">
    <property type="entry name" value="Immunoglobulins"/>
    <property type="match status" value="1"/>
</dbReference>
<keyword evidence="4" id="KW-1185">Reference proteome</keyword>
<dbReference type="InterPro" id="IPR007110">
    <property type="entry name" value="Ig-like_dom"/>
</dbReference>
<evidence type="ECO:0000313" key="3">
    <source>
        <dbReference type="Ensembl" id="ENSSPUP00000012564.1"/>
    </source>
</evidence>
<dbReference type="SMART" id="SM00408">
    <property type="entry name" value="IGc2"/>
    <property type="match status" value="1"/>
</dbReference>
<organism evidence="3 4">
    <name type="scientific">Sphenodon punctatus</name>
    <name type="common">Tuatara</name>
    <name type="synonym">Hatteria punctata</name>
    <dbReference type="NCBI Taxonomy" id="8508"/>
    <lineage>
        <taxon>Eukaryota</taxon>
        <taxon>Metazoa</taxon>
        <taxon>Chordata</taxon>
        <taxon>Craniata</taxon>
        <taxon>Vertebrata</taxon>
        <taxon>Euteleostomi</taxon>
        <taxon>Lepidosauria</taxon>
        <taxon>Sphenodontia</taxon>
        <taxon>Sphenodontidae</taxon>
        <taxon>Sphenodon</taxon>
    </lineage>
</organism>
<dbReference type="InterPro" id="IPR050150">
    <property type="entry name" value="IgV_Light_Chain"/>
</dbReference>
<feature type="domain" description="Ig-like" evidence="2">
    <location>
        <begin position="19"/>
        <end position="116"/>
    </location>
</feature>
<feature type="signal peptide" evidence="1">
    <location>
        <begin position="1"/>
        <end position="17"/>
    </location>
</feature>
<dbReference type="AlphaFoldDB" id="A0A8D0GV84"/>
<dbReference type="SMART" id="SM00409">
    <property type="entry name" value="IG"/>
    <property type="match status" value="1"/>
</dbReference>
<feature type="chain" id="PRO_5034267094" description="Ig-like domain-containing protein" evidence="1">
    <location>
        <begin position="18"/>
        <end position="116"/>
    </location>
</feature>